<feature type="transmembrane region" description="Helical" evidence="7">
    <location>
        <begin position="12"/>
        <end position="30"/>
    </location>
</feature>
<evidence type="ECO:0000256" key="2">
    <source>
        <dbReference type="ARBA" id="ARBA00022692"/>
    </source>
</evidence>
<evidence type="ECO:0000313" key="10">
    <source>
        <dbReference type="Proteomes" id="UP001597101"/>
    </source>
</evidence>
<accession>A0ABW3FME6</accession>
<name>A0ABW3FME6_9HYPH</name>
<evidence type="ECO:0000259" key="8">
    <source>
        <dbReference type="Pfam" id="PF04116"/>
    </source>
</evidence>
<feature type="transmembrane region" description="Helical" evidence="7">
    <location>
        <begin position="51"/>
        <end position="74"/>
    </location>
</feature>
<evidence type="ECO:0000256" key="5">
    <source>
        <dbReference type="ARBA" id="ARBA00023098"/>
    </source>
</evidence>
<keyword evidence="3 7" id="KW-1133">Transmembrane helix</keyword>
<dbReference type="RefSeq" id="WP_377213185.1">
    <property type="nucleotide sequence ID" value="NZ_JBHTJV010000012.1"/>
</dbReference>
<keyword evidence="10" id="KW-1185">Reference proteome</keyword>
<keyword evidence="4 9" id="KW-0560">Oxidoreductase</keyword>
<keyword evidence="2 7" id="KW-0812">Transmembrane</keyword>
<protein>
    <submittedName>
        <fullName evidence="9">Sterol desaturase family protein</fullName>
        <ecNumber evidence="9">1.-.-.-</ecNumber>
    </submittedName>
</protein>
<dbReference type="Pfam" id="PF04116">
    <property type="entry name" value="FA_hydroxylase"/>
    <property type="match status" value="1"/>
</dbReference>
<evidence type="ECO:0000256" key="7">
    <source>
        <dbReference type="SAM" id="Phobius"/>
    </source>
</evidence>
<evidence type="ECO:0000256" key="4">
    <source>
        <dbReference type="ARBA" id="ARBA00023002"/>
    </source>
</evidence>
<dbReference type="PANTHER" id="PTHR21624:SF1">
    <property type="entry name" value="ALKYLGLYCEROL MONOOXYGENASE"/>
    <property type="match status" value="1"/>
</dbReference>
<comment type="subcellular location">
    <subcellularLocation>
        <location evidence="1">Endomembrane system</location>
        <topology evidence="1">Multi-pass membrane protein</topology>
    </subcellularLocation>
</comment>
<evidence type="ECO:0000256" key="3">
    <source>
        <dbReference type="ARBA" id="ARBA00022989"/>
    </source>
</evidence>
<dbReference type="PANTHER" id="PTHR21624">
    <property type="entry name" value="STEROL DESATURASE-RELATED PROTEIN"/>
    <property type="match status" value="1"/>
</dbReference>
<proteinExistence type="predicted"/>
<evidence type="ECO:0000256" key="1">
    <source>
        <dbReference type="ARBA" id="ARBA00004127"/>
    </source>
</evidence>
<dbReference type="Proteomes" id="UP001597101">
    <property type="component" value="Unassembled WGS sequence"/>
</dbReference>
<evidence type="ECO:0000313" key="9">
    <source>
        <dbReference type="EMBL" id="MFD0917322.1"/>
    </source>
</evidence>
<evidence type="ECO:0000256" key="6">
    <source>
        <dbReference type="ARBA" id="ARBA00023136"/>
    </source>
</evidence>
<organism evidence="9 10">
    <name type="scientific">Pseudahrensia aquimaris</name>
    <dbReference type="NCBI Taxonomy" id="744461"/>
    <lineage>
        <taxon>Bacteria</taxon>
        <taxon>Pseudomonadati</taxon>
        <taxon>Pseudomonadota</taxon>
        <taxon>Alphaproteobacteria</taxon>
        <taxon>Hyphomicrobiales</taxon>
        <taxon>Ahrensiaceae</taxon>
        <taxon>Pseudahrensia</taxon>
    </lineage>
</organism>
<gene>
    <name evidence="9" type="ORF">ACFQ14_12980</name>
</gene>
<feature type="domain" description="Fatty acid hydroxylase" evidence="8">
    <location>
        <begin position="93"/>
        <end position="229"/>
    </location>
</feature>
<sequence length="270" mass="30508">MTEFLATHEPTIRLAVFIGLFGILALSEYLRPRRKLTAPKGSRWFTNAAIVVIDSVVVRLIFPAAAVGVALWAQSNGYGLFNMVDAPLWVAGLVSIVVLDFAVWLSHLLSHKVPMFWRFHRMHHSDTDIDVSTAIRFHPVEIVASMVYKVAWVVALGAPAWSVILFEIILNGVAMFNHANLKLPVWLDRIVRLVVVTPDMHRVHHSTVPRETDSNYGFNFPFWDRMFGTYIAQPSAGHDGMHIGLEEWQDERPQKLGWALSVPLLPLNKD</sequence>
<dbReference type="EC" id="1.-.-.-" evidence="9"/>
<keyword evidence="5" id="KW-0443">Lipid metabolism</keyword>
<dbReference type="InterPro" id="IPR051689">
    <property type="entry name" value="Sterol_desaturase/TMEM195"/>
</dbReference>
<dbReference type="EMBL" id="JBHTJV010000012">
    <property type="protein sequence ID" value="MFD0917322.1"/>
    <property type="molecule type" value="Genomic_DNA"/>
</dbReference>
<reference evidence="10" key="1">
    <citation type="journal article" date="2019" name="Int. J. Syst. Evol. Microbiol.">
        <title>The Global Catalogue of Microorganisms (GCM) 10K type strain sequencing project: providing services to taxonomists for standard genome sequencing and annotation.</title>
        <authorList>
            <consortium name="The Broad Institute Genomics Platform"/>
            <consortium name="The Broad Institute Genome Sequencing Center for Infectious Disease"/>
            <person name="Wu L."/>
            <person name="Ma J."/>
        </authorList>
    </citation>
    <scope>NUCLEOTIDE SEQUENCE [LARGE SCALE GENOMIC DNA]</scope>
    <source>
        <strain evidence="10">CCUG 60023</strain>
    </source>
</reference>
<feature type="transmembrane region" description="Helical" evidence="7">
    <location>
        <begin position="86"/>
        <end position="109"/>
    </location>
</feature>
<dbReference type="GO" id="GO:0016491">
    <property type="term" value="F:oxidoreductase activity"/>
    <property type="evidence" value="ECO:0007669"/>
    <property type="project" value="UniProtKB-KW"/>
</dbReference>
<keyword evidence="6 7" id="KW-0472">Membrane</keyword>
<dbReference type="InterPro" id="IPR006694">
    <property type="entry name" value="Fatty_acid_hydroxylase"/>
</dbReference>
<comment type="caution">
    <text evidence="9">The sequence shown here is derived from an EMBL/GenBank/DDBJ whole genome shotgun (WGS) entry which is preliminary data.</text>
</comment>